<evidence type="ECO:0000313" key="3">
    <source>
        <dbReference type="Proteomes" id="UP000230750"/>
    </source>
</evidence>
<dbReference type="Pfam" id="PF00651">
    <property type="entry name" value="BTB"/>
    <property type="match status" value="1"/>
</dbReference>
<feature type="domain" description="BTB" evidence="1">
    <location>
        <begin position="114"/>
        <end position="184"/>
    </location>
</feature>
<dbReference type="InterPro" id="IPR011705">
    <property type="entry name" value="BACK"/>
</dbReference>
<evidence type="ECO:0000313" key="2">
    <source>
        <dbReference type="EMBL" id="PIK39625.1"/>
    </source>
</evidence>
<accession>A0A2G8JVB2</accession>
<dbReference type="InterPro" id="IPR000210">
    <property type="entry name" value="BTB/POZ_dom"/>
</dbReference>
<gene>
    <name evidence="2" type="ORF">BSL78_23533</name>
</gene>
<protein>
    <submittedName>
        <fullName evidence="2">Putative BTB/POZ domain-containing protein 6-B</fullName>
    </submittedName>
</protein>
<keyword evidence="3" id="KW-1185">Reference proteome</keyword>
<dbReference type="PANTHER" id="PTHR45774">
    <property type="entry name" value="BTB/POZ DOMAIN-CONTAINING"/>
    <property type="match status" value="1"/>
</dbReference>
<dbReference type="STRING" id="307972.A0A2G8JVB2"/>
<dbReference type="PANTHER" id="PTHR45774:SF4">
    <property type="entry name" value="AXUNDEAD, ISOFORM F"/>
    <property type="match status" value="1"/>
</dbReference>
<dbReference type="SMART" id="SM00875">
    <property type="entry name" value="BACK"/>
    <property type="match status" value="1"/>
</dbReference>
<dbReference type="OrthoDB" id="636773at2759"/>
<dbReference type="EMBL" id="MRZV01001219">
    <property type="protein sequence ID" value="PIK39625.1"/>
    <property type="molecule type" value="Genomic_DNA"/>
</dbReference>
<dbReference type="GO" id="GO:0022008">
    <property type="term" value="P:neurogenesis"/>
    <property type="evidence" value="ECO:0007669"/>
    <property type="project" value="TreeGrafter"/>
</dbReference>
<dbReference type="SMART" id="SM00225">
    <property type="entry name" value="BTB"/>
    <property type="match status" value="1"/>
</dbReference>
<dbReference type="Proteomes" id="UP000230750">
    <property type="component" value="Unassembled WGS sequence"/>
</dbReference>
<evidence type="ECO:0000259" key="1">
    <source>
        <dbReference type="PROSITE" id="PS50097"/>
    </source>
</evidence>
<dbReference type="CDD" id="cd18282">
    <property type="entry name" value="BTB_POZ_BTBD3_6"/>
    <property type="match status" value="1"/>
</dbReference>
<dbReference type="GO" id="GO:0005829">
    <property type="term" value="C:cytosol"/>
    <property type="evidence" value="ECO:0007669"/>
    <property type="project" value="TreeGrafter"/>
</dbReference>
<proteinExistence type="predicted"/>
<dbReference type="PROSITE" id="PS50097">
    <property type="entry name" value="BTB"/>
    <property type="match status" value="1"/>
</dbReference>
<dbReference type="FunFam" id="3.30.710.10:FF:000015">
    <property type="entry name" value="BTB/POZ domain-containing protein 3"/>
    <property type="match status" value="1"/>
</dbReference>
<dbReference type="InterPro" id="IPR011333">
    <property type="entry name" value="SKP1/BTB/POZ_sf"/>
</dbReference>
<dbReference type="Pfam" id="PF07707">
    <property type="entry name" value="BACK"/>
    <property type="match status" value="1"/>
</dbReference>
<sequence>MDNSNRDGLNAMEVHQNLSLSFEQNEINEDMEVPLFVQRTRGSSNPIPFYSQNITNQPLCMYKVPARPAPESTSAEPRPSTVALRRSWPSDNWQSYGATIRERNAVMFNNGLMSDVSFNVGPKESCQKIPAHKYVLATGSSVFYAMFYGELAENSSAIDIPDVEPFAFLTLLRYLYSDETDLNEDNVLSTLYAAKKYLVPHLARACVEFLEQNLSASNVCTLLTQSHLFEDADLLDRCWKVIDAQAELALASESFLEVDHVTLQGILDRETLNVKELVLFNALCHWAEKNATAESFDRPQRTCDKS</sequence>
<dbReference type="AlphaFoldDB" id="A0A2G8JVB2"/>
<name>A0A2G8JVB2_STIJA</name>
<reference evidence="2 3" key="1">
    <citation type="journal article" date="2017" name="PLoS Biol.">
        <title>The sea cucumber genome provides insights into morphological evolution and visceral regeneration.</title>
        <authorList>
            <person name="Zhang X."/>
            <person name="Sun L."/>
            <person name="Yuan J."/>
            <person name="Sun Y."/>
            <person name="Gao Y."/>
            <person name="Zhang L."/>
            <person name="Li S."/>
            <person name="Dai H."/>
            <person name="Hamel J.F."/>
            <person name="Liu C."/>
            <person name="Yu Y."/>
            <person name="Liu S."/>
            <person name="Lin W."/>
            <person name="Guo K."/>
            <person name="Jin S."/>
            <person name="Xu P."/>
            <person name="Storey K.B."/>
            <person name="Huan P."/>
            <person name="Zhang T."/>
            <person name="Zhou Y."/>
            <person name="Zhang J."/>
            <person name="Lin C."/>
            <person name="Li X."/>
            <person name="Xing L."/>
            <person name="Huo D."/>
            <person name="Sun M."/>
            <person name="Wang L."/>
            <person name="Mercier A."/>
            <person name="Li F."/>
            <person name="Yang H."/>
            <person name="Xiang J."/>
        </authorList>
    </citation>
    <scope>NUCLEOTIDE SEQUENCE [LARGE SCALE GENOMIC DNA]</scope>
    <source>
        <strain evidence="2">Shaxun</strain>
        <tissue evidence="2">Muscle</tissue>
    </source>
</reference>
<organism evidence="2 3">
    <name type="scientific">Stichopus japonicus</name>
    <name type="common">Sea cucumber</name>
    <dbReference type="NCBI Taxonomy" id="307972"/>
    <lineage>
        <taxon>Eukaryota</taxon>
        <taxon>Metazoa</taxon>
        <taxon>Echinodermata</taxon>
        <taxon>Eleutherozoa</taxon>
        <taxon>Echinozoa</taxon>
        <taxon>Holothuroidea</taxon>
        <taxon>Aspidochirotacea</taxon>
        <taxon>Aspidochirotida</taxon>
        <taxon>Stichopodidae</taxon>
        <taxon>Apostichopus</taxon>
    </lineage>
</organism>
<dbReference type="Gene3D" id="3.30.710.10">
    <property type="entry name" value="Potassium Channel Kv1.1, Chain A"/>
    <property type="match status" value="1"/>
</dbReference>
<dbReference type="SUPFAM" id="SSF54695">
    <property type="entry name" value="POZ domain"/>
    <property type="match status" value="1"/>
</dbReference>
<comment type="caution">
    <text evidence="2">The sequence shown here is derived from an EMBL/GenBank/DDBJ whole genome shotgun (WGS) entry which is preliminary data.</text>
</comment>
<dbReference type="Gene3D" id="1.25.40.420">
    <property type="match status" value="1"/>
</dbReference>